<dbReference type="Proteomes" id="UP000003828">
    <property type="component" value="Unassembled WGS sequence"/>
</dbReference>
<dbReference type="EMBL" id="BAEG01000019">
    <property type="protein sequence ID" value="GAB12579.1"/>
    <property type="molecule type" value="Genomic_DNA"/>
</dbReference>
<evidence type="ECO:0000313" key="3">
    <source>
        <dbReference type="Proteomes" id="UP000003828"/>
    </source>
</evidence>
<evidence type="ECO:0000256" key="1">
    <source>
        <dbReference type="SAM" id="Phobius"/>
    </source>
</evidence>
<feature type="transmembrane region" description="Helical" evidence="1">
    <location>
        <begin position="24"/>
        <end position="44"/>
    </location>
</feature>
<proteinExistence type="predicted"/>
<dbReference type="AlphaFoldDB" id="H0QIC8"/>
<sequence>MSATWALDAGVKRLVYFGLPDWGLILWAHLISGATTVTAMLLLVPPGIRRISRPWLRRLTAVLVGLAATAAALPWLVYFVGIGINALTDYTLVTAENGEKVLVQKPGYDPADYAVYRQESFFVYQRSTDGTSVSDIFEPDDCTLTGHSAGLLLTCGADIIPVPPLSE</sequence>
<keyword evidence="1" id="KW-0812">Transmembrane</keyword>
<name>H0QIC8_ARTG1</name>
<feature type="transmembrane region" description="Helical" evidence="1">
    <location>
        <begin position="56"/>
        <end position="78"/>
    </location>
</feature>
<gene>
    <name evidence="2" type="ORF">ARGLB_019_00020</name>
</gene>
<evidence type="ECO:0000313" key="2">
    <source>
        <dbReference type="EMBL" id="GAB12579.1"/>
    </source>
</evidence>
<keyword evidence="1" id="KW-1133">Transmembrane helix</keyword>
<comment type="caution">
    <text evidence="2">The sequence shown here is derived from an EMBL/GenBank/DDBJ whole genome shotgun (WGS) entry which is preliminary data.</text>
</comment>
<protein>
    <submittedName>
        <fullName evidence="2">Uncharacterized protein</fullName>
    </submittedName>
</protein>
<organism evidence="2 3">
    <name type="scientific">Arthrobacter globiformis (strain ATCC 8010 / DSM 20124 / JCM 1332 / NBRC 12137 / NCIMB 8907 / NRRL B-2979 / 168)</name>
    <dbReference type="NCBI Taxonomy" id="1077972"/>
    <lineage>
        <taxon>Bacteria</taxon>
        <taxon>Bacillati</taxon>
        <taxon>Actinomycetota</taxon>
        <taxon>Actinomycetes</taxon>
        <taxon>Micrococcales</taxon>
        <taxon>Micrococcaceae</taxon>
        <taxon>Arthrobacter</taxon>
    </lineage>
</organism>
<reference evidence="2 3" key="1">
    <citation type="submission" date="2011-12" db="EMBL/GenBank/DDBJ databases">
        <title>Whole genome shotgun sequence of Arthrobacter globiformis NBRC 12137.</title>
        <authorList>
            <person name="Miyazawa S."/>
            <person name="Hosoyama A."/>
            <person name="Tsuchikane K."/>
            <person name="Katsumata H."/>
            <person name="Yamazaki S."/>
            <person name="Fujita N."/>
        </authorList>
    </citation>
    <scope>NUCLEOTIDE SEQUENCE [LARGE SCALE GENOMIC DNA]</scope>
    <source>
        <strain evidence="2 3">NBRC 12137</strain>
    </source>
</reference>
<keyword evidence="1" id="KW-0472">Membrane</keyword>
<keyword evidence="3" id="KW-1185">Reference proteome</keyword>
<accession>H0QIC8</accession>